<accession>A0A1C4YGP3</accession>
<dbReference type="AlphaFoldDB" id="A0A1C4YGP3"/>
<protein>
    <submittedName>
        <fullName evidence="1">Uncharacterized protein</fullName>
    </submittedName>
</protein>
<name>A0A1C4YGP3_MICVI</name>
<keyword evidence="2" id="KW-1185">Reference proteome</keyword>
<organism evidence="1 2">
    <name type="scientific">Micromonospora viridifaciens</name>
    <dbReference type="NCBI Taxonomy" id="1881"/>
    <lineage>
        <taxon>Bacteria</taxon>
        <taxon>Bacillati</taxon>
        <taxon>Actinomycetota</taxon>
        <taxon>Actinomycetes</taxon>
        <taxon>Micromonosporales</taxon>
        <taxon>Micromonosporaceae</taxon>
        <taxon>Micromonospora</taxon>
    </lineage>
</organism>
<dbReference type="Proteomes" id="UP000198242">
    <property type="component" value="Chromosome I"/>
</dbReference>
<evidence type="ECO:0000313" key="1">
    <source>
        <dbReference type="EMBL" id="SCF19884.1"/>
    </source>
</evidence>
<dbReference type="RefSeq" id="WP_089007803.1">
    <property type="nucleotide sequence ID" value="NZ_LT607411.1"/>
</dbReference>
<proteinExistence type="predicted"/>
<dbReference type="OrthoDB" id="3363596at2"/>
<sequence length="182" mass="19630">MLVPLLLVASGVFVLRWLSVPNPRKLPEQFREQLASRVVDAIEHDPTFDAQPGSEPDDRWPVCAASVFGVAPDSADTVDEVRTIYTHVFCKYLSEADVAKGPDADLSSLGGVSMPIAVQLGPPVTYQEPKAGEGVYPDSIRRIFPKPLQAAAFSGPDPSFGDALDERIRHLISSPVPSPSHS</sequence>
<reference evidence="2" key="1">
    <citation type="submission" date="2016-06" db="EMBL/GenBank/DDBJ databases">
        <authorList>
            <person name="Varghese N."/>
            <person name="Submissions Spin"/>
        </authorList>
    </citation>
    <scope>NUCLEOTIDE SEQUENCE [LARGE SCALE GENOMIC DNA]</scope>
    <source>
        <strain evidence="2">DSM 43909</strain>
    </source>
</reference>
<gene>
    <name evidence="1" type="ORF">GA0074695_4263</name>
</gene>
<evidence type="ECO:0000313" key="2">
    <source>
        <dbReference type="Proteomes" id="UP000198242"/>
    </source>
</evidence>
<dbReference type="EMBL" id="LT607411">
    <property type="protein sequence ID" value="SCF19884.1"/>
    <property type="molecule type" value="Genomic_DNA"/>
</dbReference>